<proteinExistence type="predicted"/>
<organism evidence="1">
    <name type="scientific">Leptospira ellisii</name>
    <dbReference type="NCBI Taxonomy" id="2023197"/>
    <lineage>
        <taxon>Bacteria</taxon>
        <taxon>Pseudomonadati</taxon>
        <taxon>Spirochaetota</taxon>
        <taxon>Spirochaetia</taxon>
        <taxon>Leptospirales</taxon>
        <taxon>Leptospiraceae</taxon>
        <taxon>Leptospira</taxon>
    </lineage>
</organism>
<gene>
    <name evidence="1" type="ORF">CH379_11110</name>
</gene>
<protein>
    <submittedName>
        <fullName evidence="1">Uncharacterized protein</fullName>
    </submittedName>
</protein>
<sequence>MRFIENSFSKPKCAGTPLHPAPSSFRNIGDSFDLWELTRDVGSVPVPASVLTNLILSDRTDFILNERAKVSILWIEFVSRRF</sequence>
<dbReference type="AlphaFoldDB" id="A0A2N0BLG2"/>
<reference evidence="1" key="1">
    <citation type="submission" date="2017-07" db="EMBL/GenBank/DDBJ databases">
        <title>Leptospira spp. isolated from tropical soils.</title>
        <authorList>
            <person name="Thibeaux R."/>
            <person name="Iraola G."/>
            <person name="Ferres I."/>
            <person name="Bierque E."/>
            <person name="Girault D."/>
            <person name="Soupe-Gilbert M.-E."/>
            <person name="Picardeau M."/>
            <person name="Goarant C."/>
        </authorList>
    </citation>
    <scope>NUCLEOTIDE SEQUENCE [LARGE SCALE GENOMIC DNA]</scope>
    <source>
        <strain evidence="1">ATI7-C-A5</strain>
    </source>
</reference>
<dbReference type="EMBL" id="NPEF01000102">
    <property type="protein sequence ID" value="PJZ92832.1"/>
    <property type="molecule type" value="Genomic_DNA"/>
</dbReference>
<evidence type="ECO:0000313" key="1">
    <source>
        <dbReference type="EMBL" id="PJZ92832.1"/>
    </source>
</evidence>
<accession>A0A2N0BLG2</accession>
<name>A0A2N0BLG2_9LEPT</name>
<accession>A0A2N0B8F0</accession>
<comment type="caution">
    <text evidence="1">The sequence shown here is derived from an EMBL/GenBank/DDBJ whole genome shotgun (WGS) entry which is preliminary data.</text>
</comment>